<accession>A0A6J5LH78</accession>
<protein>
    <submittedName>
        <fullName evidence="2">Uncharacterized protein</fullName>
    </submittedName>
</protein>
<reference evidence="2" key="1">
    <citation type="submission" date="2020-04" db="EMBL/GenBank/DDBJ databases">
        <authorList>
            <person name="Chiriac C."/>
            <person name="Salcher M."/>
            <person name="Ghai R."/>
            <person name="Kavagutti S V."/>
        </authorList>
    </citation>
    <scope>NUCLEOTIDE SEQUENCE</scope>
</reference>
<sequence>MKKCKKCGIEKEENDFFKKKDKWLEGTCKQCKRQKVLEKIASDPAAHKEKERKRSEERRQTQEWKEWRKDHQLRKRKEISEKALEAYHKKNQLKVQRVWKSKNKERVNSYSRKEKKRNPFKHATRVLVGAAIKEGILARPDKCSRCLKECKAEAHHEDYMKPLEVIWLCRSCHGKEHRKTR</sequence>
<proteinExistence type="predicted"/>
<name>A0A6J5LH78_9CAUD</name>
<evidence type="ECO:0000256" key="1">
    <source>
        <dbReference type="SAM" id="MobiDB-lite"/>
    </source>
</evidence>
<evidence type="ECO:0000313" key="2">
    <source>
        <dbReference type="EMBL" id="CAB4132250.1"/>
    </source>
</evidence>
<dbReference type="EMBL" id="LR796263">
    <property type="protein sequence ID" value="CAB4132250.1"/>
    <property type="molecule type" value="Genomic_DNA"/>
</dbReference>
<organism evidence="2">
    <name type="scientific">uncultured Caudovirales phage</name>
    <dbReference type="NCBI Taxonomy" id="2100421"/>
    <lineage>
        <taxon>Viruses</taxon>
        <taxon>Duplodnaviria</taxon>
        <taxon>Heunggongvirae</taxon>
        <taxon>Uroviricota</taxon>
        <taxon>Caudoviricetes</taxon>
        <taxon>Peduoviridae</taxon>
        <taxon>Maltschvirus</taxon>
        <taxon>Maltschvirus maltsch</taxon>
    </lineage>
</organism>
<feature type="region of interest" description="Disordered" evidence="1">
    <location>
        <begin position="39"/>
        <end position="65"/>
    </location>
</feature>
<gene>
    <name evidence="2" type="ORF">UFOVP256_3</name>
</gene>